<dbReference type="SUPFAM" id="SSF47413">
    <property type="entry name" value="lambda repressor-like DNA-binding domains"/>
    <property type="match status" value="1"/>
</dbReference>
<comment type="caution">
    <text evidence="5">The sequence shown here is derived from an EMBL/GenBank/DDBJ whole genome shotgun (WGS) entry which is preliminary data.</text>
</comment>
<dbReference type="InterPro" id="IPR010982">
    <property type="entry name" value="Lambda_DNA-bd_dom_sf"/>
</dbReference>
<keyword evidence="1" id="KW-0805">Transcription regulation</keyword>
<dbReference type="EMBL" id="VLYX01000028">
    <property type="protein sequence ID" value="MDR4328236.1"/>
    <property type="molecule type" value="Genomic_DNA"/>
</dbReference>
<evidence type="ECO:0000313" key="5">
    <source>
        <dbReference type="EMBL" id="MDR4328236.1"/>
    </source>
</evidence>
<evidence type="ECO:0000256" key="1">
    <source>
        <dbReference type="ARBA" id="ARBA00023015"/>
    </source>
</evidence>
<gene>
    <name evidence="5" type="ORF">FOS08_20660</name>
</gene>
<dbReference type="Pfam" id="PF13377">
    <property type="entry name" value="Peripla_BP_3"/>
    <property type="match status" value="1"/>
</dbReference>
<keyword evidence="3" id="KW-0804">Transcription</keyword>
<dbReference type="PROSITE" id="PS00356">
    <property type="entry name" value="HTH_LACI_1"/>
    <property type="match status" value="1"/>
</dbReference>
<dbReference type="Proteomes" id="UP001248134">
    <property type="component" value="Unassembled WGS sequence"/>
</dbReference>
<dbReference type="Gene3D" id="1.10.260.40">
    <property type="entry name" value="lambda repressor-like DNA-binding domains"/>
    <property type="match status" value="1"/>
</dbReference>
<sequence length="349" mass="39463">MNLLGGSELEKKTFTIYDIAEATNVSPATVSRVLNGNYPVSRKTREKVMAKIEEYNFQPNGIARSLTRKETKMIGFILPDITNPFFSRIFIEVEKYALIKGYTIFLCNSMNDSTMESLYLRVLSERQVEGIIMMGGRINKTVTVLEEAKEVLDVMSKIPVLMINGEMESVDCYKVRSDENKGIRMIVDYLVKMGHKNIGLLGGRKGVTSTDIKVQGFIQTLKAYRLVYNTNWHIYSEFSVESGEYAMRTLLQNRELPTAIICMNDMIASGALIECNNQNINPEKFSFVGYDDTFVASIVTPSLTSVNHNYKKIGKAAVDLIIDAKSKKEEKKEIVVEPFLTKRNSSHFC</sequence>
<name>A0AAJ1Z8E2_9BACI</name>
<dbReference type="GO" id="GO:0000976">
    <property type="term" value="F:transcription cis-regulatory region binding"/>
    <property type="evidence" value="ECO:0007669"/>
    <property type="project" value="TreeGrafter"/>
</dbReference>
<keyword evidence="2" id="KW-0238">DNA-binding</keyword>
<accession>A0AAJ1Z8E2</accession>
<dbReference type="SMART" id="SM00354">
    <property type="entry name" value="HTH_LACI"/>
    <property type="match status" value="1"/>
</dbReference>
<dbReference type="SUPFAM" id="SSF53822">
    <property type="entry name" value="Periplasmic binding protein-like I"/>
    <property type="match status" value="1"/>
</dbReference>
<dbReference type="CDD" id="cd06267">
    <property type="entry name" value="PBP1_LacI_sugar_binding-like"/>
    <property type="match status" value="1"/>
</dbReference>
<proteinExistence type="predicted"/>
<reference evidence="5" key="1">
    <citation type="submission" date="2019-07" db="EMBL/GenBank/DDBJ databases">
        <title>Phylogenomic Reclassification of ATCC Bacillus Strains and Various Taxa within the Genus Bacillus.</title>
        <authorList>
            <person name="Riojas M.A."/>
            <person name="Frank A.M."/>
            <person name="Fenn S.L."/>
            <person name="King S.P."/>
            <person name="Brower S.M."/>
            <person name="Hazbon M.H."/>
        </authorList>
    </citation>
    <scope>NUCLEOTIDE SEQUENCE</scope>
    <source>
        <strain evidence="5">NR-12239</strain>
    </source>
</reference>
<dbReference type="PROSITE" id="PS50932">
    <property type="entry name" value="HTH_LACI_2"/>
    <property type="match status" value="1"/>
</dbReference>
<feature type="domain" description="HTH lacI-type" evidence="4">
    <location>
        <begin position="14"/>
        <end position="68"/>
    </location>
</feature>
<evidence type="ECO:0000259" key="4">
    <source>
        <dbReference type="PROSITE" id="PS50932"/>
    </source>
</evidence>
<dbReference type="Gene3D" id="3.40.50.2300">
    <property type="match status" value="2"/>
</dbReference>
<dbReference type="InterPro" id="IPR028082">
    <property type="entry name" value="Peripla_BP_I"/>
</dbReference>
<dbReference type="Pfam" id="PF00356">
    <property type="entry name" value="LacI"/>
    <property type="match status" value="1"/>
</dbReference>
<dbReference type="InterPro" id="IPR000843">
    <property type="entry name" value="HTH_LacI"/>
</dbReference>
<dbReference type="PANTHER" id="PTHR30146">
    <property type="entry name" value="LACI-RELATED TRANSCRIPTIONAL REPRESSOR"/>
    <property type="match status" value="1"/>
</dbReference>
<dbReference type="PANTHER" id="PTHR30146:SF109">
    <property type="entry name" value="HTH-TYPE TRANSCRIPTIONAL REGULATOR GALS"/>
    <property type="match status" value="1"/>
</dbReference>
<protein>
    <submittedName>
        <fullName evidence="5">LacI family transcriptional regulator</fullName>
    </submittedName>
</protein>
<dbReference type="InterPro" id="IPR046335">
    <property type="entry name" value="LacI/GalR-like_sensor"/>
</dbReference>
<dbReference type="GO" id="GO:0003700">
    <property type="term" value="F:DNA-binding transcription factor activity"/>
    <property type="evidence" value="ECO:0007669"/>
    <property type="project" value="TreeGrafter"/>
</dbReference>
<organism evidence="5 6">
    <name type="scientific">Bacillus pseudomycoides</name>
    <dbReference type="NCBI Taxonomy" id="64104"/>
    <lineage>
        <taxon>Bacteria</taxon>
        <taxon>Bacillati</taxon>
        <taxon>Bacillota</taxon>
        <taxon>Bacilli</taxon>
        <taxon>Bacillales</taxon>
        <taxon>Bacillaceae</taxon>
        <taxon>Bacillus</taxon>
        <taxon>Bacillus cereus group</taxon>
    </lineage>
</organism>
<dbReference type="CDD" id="cd01392">
    <property type="entry name" value="HTH_LacI"/>
    <property type="match status" value="1"/>
</dbReference>
<evidence type="ECO:0000313" key="6">
    <source>
        <dbReference type="Proteomes" id="UP001248134"/>
    </source>
</evidence>
<evidence type="ECO:0000256" key="3">
    <source>
        <dbReference type="ARBA" id="ARBA00023163"/>
    </source>
</evidence>
<evidence type="ECO:0000256" key="2">
    <source>
        <dbReference type="ARBA" id="ARBA00023125"/>
    </source>
</evidence>
<dbReference type="AlphaFoldDB" id="A0AAJ1Z8E2"/>